<keyword evidence="1" id="KW-0547">Nucleotide-binding</keyword>
<name>A0AC61MR95_9FIRM</name>
<accession>A0AC61MR95</accession>
<dbReference type="Proteomes" id="UP000595814">
    <property type="component" value="Chromosome"/>
</dbReference>
<organism evidence="1 2">
    <name type="scientific">Miniphocaeibacter halophilus</name>
    <dbReference type="NCBI Taxonomy" id="2931922"/>
    <lineage>
        <taxon>Bacteria</taxon>
        <taxon>Bacillati</taxon>
        <taxon>Bacillota</taxon>
        <taxon>Tissierellia</taxon>
        <taxon>Tissierellales</taxon>
        <taxon>Peptoniphilaceae</taxon>
        <taxon>Miniphocaeibacter</taxon>
    </lineage>
</organism>
<dbReference type="EMBL" id="CP066744">
    <property type="protein sequence ID" value="QQK06946.1"/>
    <property type="molecule type" value="Genomic_DNA"/>
</dbReference>
<keyword evidence="1" id="KW-0067">ATP-binding</keyword>
<evidence type="ECO:0000313" key="1">
    <source>
        <dbReference type="EMBL" id="QQK06946.1"/>
    </source>
</evidence>
<reference evidence="1 2" key="1">
    <citation type="journal article" date="2022" name="Int. J. Syst. Evol. Microbiol.">
        <title>Miniphocaeibacter halophilus sp. nov., an ammonium-tolerant acetate-producing bacterium isolated from a biogas system.</title>
        <authorList>
            <person name="Schnurer A."/>
            <person name="Singh A."/>
            <person name="Bi S."/>
            <person name="Qiao W."/>
            <person name="Westerholm M."/>
        </authorList>
    </citation>
    <scope>NUCLEOTIDE SEQUENCE [LARGE SCALE GENOMIC DNA]</scope>
    <source>
        <strain evidence="1 2">AMB_01</strain>
    </source>
</reference>
<gene>
    <name evidence="1" type="ORF">JFY71_06245</name>
</gene>
<evidence type="ECO:0000313" key="2">
    <source>
        <dbReference type="Proteomes" id="UP000595814"/>
    </source>
</evidence>
<proteinExistence type="predicted"/>
<sequence length="248" mass="28261">MEYLKLNNIKKTFSKNKFTALENVNLTINESEFICLLGPSGCGKSTILRMIAGLESPTSGTIMYKDKPITGAKKEIGMVFQNYSLMPWLNVLENIALGPKFSGKSKNERMKIAKEYLELINMSDFGNVYPYELSGGMQQRVAIARALANKPDVLLMDEPFGALDAYTRIVLQKELLRIWEKQKITIIFVTHSVDEAVYLADKVYFMKSKPGKIYKEIPITIPRERERNDPLFGELTTKLLDLFEENNN</sequence>
<protein>
    <submittedName>
        <fullName evidence="1">ABC transporter ATP-binding protein</fullName>
    </submittedName>
</protein>
<keyword evidence="2" id="KW-1185">Reference proteome</keyword>